<dbReference type="Proteomes" id="UP001562159">
    <property type="component" value="Unassembled WGS sequence"/>
</dbReference>
<protein>
    <submittedName>
        <fullName evidence="2">Phasin family protein</fullName>
    </submittedName>
</protein>
<gene>
    <name evidence="2" type="ORF">AB7878_08240</name>
</gene>
<name>A0ABV4ASK5_9GAMM</name>
<keyword evidence="3" id="KW-1185">Reference proteome</keyword>
<proteinExistence type="predicted"/>
<comment type="caution">
    <text evidence="2">The sequence shown here is derived from an EMBL/GenBank/DDBJ whole genome shotgun (WGS) entry which is preliminary data.</text>
</comment>
<dbReference type="Pfam" id="PF09361">
    <property type="entry name" value="Phasin_2"/>
    <property type="match status" value="1"/>
</dbReference>
<evidence type="ECO:0000313" key="2">
    <source>
        <dbReference type="EMBL" id="MEY2182406.1"/>
    </source>
</evidence>
<reference evidence="2 3" key="1">
    <citation type="submission" date="2024-07" db="EMBL/GenBank/DDBJ databases">
        <title>Molecular mechanisms and environmental adaptations of flagellar loss and biofilm growth of Rhodanobacter under environmental stress.</title>
        <authorList>
            <person name="Chen M."/>
        </authorList>
    </citation>
    <scope>NUCLEOTIDE SEQUENCE [LARGE SCALE GENOMIC DNA]</scope>
    <source>
        <strain evidence="2 3">RS22</strain>
    </source>
</reference>
<dbReference type="EMBL" id="JBGBPY010000001">
    <property type="protein sequence ID" value="MEY2182406.1"/>
    <property type="molecule type" value="Genomic_DNA"/>
</dbReference>
<feature type="domain" description="Phasin" evidence="1">
    <location>
        <begin position="8"/>
        <end position="108"/>
    </location>
</feature>
<evidence type="ECO:0000259" key="1">
    <source>
        <dbReference type="Pfam" id="PF09361"/>
    </source>
</evidence>
<evidence type="ECO:0000313" key="3">
    <source>
        <dbReference type="Proteomes" id="UP001562159"/>
    </source>
</evidence>
<sequence length="127" mass="13716">MNQQYSNQFFAYTKQITEGAFKAQSLALKSLETVAGLQLKAFEQQTRDSAAFVAEALETRDADALRGLWEKGASLSREQAERAVAVSQEIIAVTQKAAESLQALVQEQRQAANEAVTAPAAKKAAAK</sequence>
<organism evidence="2 3">
    <name type="scientific">Rhodanobacter humi</name>
    <dbReference type="NCBI Taxonomy" id="1888173"/>
    <lineage>
        <taxon>Bacteria</taxon>
        <taxon>Pseudomonadati</taxon>
        <taxon>Pseudomonadota</taxon>
        <taxon>Gammaproteobacteria</taxon>
        <taxon>Lysobacterales</taxon>
        <taxon>Rhodanobacteraceae</taxon>
        <taxon>Rhodanobacter</taxon>
    </lineage>
</organism>
<accession>A0ABV4ASK5</accession>
<dbReference type="InterPro" id="IPR018968">
    <property type="entry name" value="Phasin"/>
</dbReference>